<comment type="catalytic activity">
    <reaction evidence="1">
        <text>3-hydroxy-2-methylpropanoyl-CoA + H2O = 3-hydroxy-2-methylpropanoate + CoA + H(+)</text>
        <dbReference type="Rhea" id="RHEA:20888"/>
        <dbReference type="ChEBI" id="CHEBI:11805"/>
        <dbReference type="ChEBI" id="CHEBI:15377"/>
        <dbReference type="ChEBI" id="CHEBI:15378"/>
        <dbReference type="ChEBI" id="CHEBI:57287"/>
        <dbReference type="ChEBI" id="CHEBI:57340"/>
        <dbReference type="EC" id="3.1.2.4"/>
    </reaction>
</comment>
<dbReference type="RefSeq" id="WP_243072088.1">
    <property type="nucleotide sequence ID" value="NZ_JAIVFL010000001.1"/>
</dbReference>
<feature type="domain" description="Enoyl-CoA hydratase/isomerase" evidence="4">
    <location>
        <begin position="18"/>
        <end position="344"/>
    </location>
</feature>
<dbReference type="InterPro" id="IPR045004">
    <property type="entry name" value="ECH_dom"/>
</dbReference>
<dbReference type="Pfam" id="PF16113">
    <property type="entry name" value="ECH_2"/>
    <property type="match status" value="1"/>
</dbReference>
<organism evidence="5 6">
    <name type="scientific">Candidatus Mycolicibacterium alkanivorans</name>
    <dbReference type="NCBI Taxonomy" id="2954114"/>
    <lineage>
        <taxon>Bacteria</taxon>
        <taxon>Bacillati</taxon>
        <taxon>Actinomycetota</taxon>
        <taxon>Actinomycetes</taxon>
        <taxon>Mycobacteriales</taxon>
        <taxon>Mycobacteriaceae</taxon>
        <taxon>Mycolicibacterium</taxon>
    </lineage>
</organism>
<keyword evidence="3" id="KW-0378">Hydrolase</keyword>
<comment type="caution">
    <text evidence="5">The sequence shown here is derived from an EMBL/GenBank/DDBJ whole genome shotgun (WGS) entry which is preliminary data.</text>
</comment>
<proteinExistence type="predicted"/>
<keyword evidence="6" id="KW-1185">Reference proteome</keyword>
<evidence type="ECO:0000313" key="5">
    <source>
        <dbReference type="EMBL" id="MCI4675820.1"/>
    </source>
</evidence>
<evidence type="ECO:0000259" key="4">
    <source>
        <dbReference type="Pfam" id="PF16113"/>
    </source>
</evidence>
<accession>A0ABS9YX38</accession>
<reference evidence="5" key="1">
    <citation type="journal article" date="2022" name="ISME J.">
        <title>Identification of active gaseous-alkane degraders at natural gas seeps.</title>
        <authorList>
            <person name="Farhan Ul Haque M."/>
            <person name="Hernandez M."/>
            <person name="Crombie A.T."/>
            <person name="Murrell J.C."/>
        </authorList>
    </citation>
    <scope>NUCLEOTIDE SEQUENCE</scope>
    <source>
        <strain evidence="5">ANDR5</strain>
    </source>
</reference>
<dbReference type="InterPro" id="IPR032259">
    <property type="entry name" value="HIBYL-CoA-H"/>
</dbReference>
<sequence length="356" mass="37989">MISQAFGEPSLQRQGRLGMITLRKPASINAIGPEDIAAITTALRSAVADPAVETVLIRGEGHRGFCAGGDIKRVHHMITSGRLDQLAAFWSEEYRLDHLISTCPKPVVSIAHGLSLGGGVGLASHAAYRVVTDSTRMGMPEVLIGLSPDIGGLWLYSRAPGHTGVFAALTAVHLSAGDALYMGLADHYLPDDQIDTLIDRLHRLPPAEALAGFDHQPVPSWVAAHRDAIDKIFGAHSVPEILALADAANTDAPDAYAVADAAVTALTTGSPTALCVTFEALRRATSMATLGQCLEQDLRVGQHCSRHPDLREGIRARVVDKDRTPHWQPAALAEVTAADIDRFFEPIGTALHLSDW</sequence>
<evidence type="ECO:0000256" key="3">
    <source>
        <dbReference type="ARBA" id="ARBA00022801"/>
    </source>
</evidence>
<dbReference type="Proteomes" id="UP001139068">
    <property type="component" value="Unassembled WGS sequence"/>
</dbReference>
<dbReference type="SUPFAM" id="SSF52096">
    <property type="entry name" value="ClpP/crotonase"/>
    <property type="match status" value="1"/>
</dbReference>
<dbReference type="PANTHER" id="PTHR43176">
    <property type="entry name" value="3-HYDROXYISOBUTYRYL-COA HYDROLASE-RELATED"/>
    <property type="match status" value="1"/>
</dbReference>
<protein>
    <recommendedName>
        <fullName evidence="2">3-hydroxyisobutyryl-CoA hydrolase</fullName>
        <ecNumber evidence="2">3.1.2.4</ecNumber>
    </recommendedName>
</protein>
<evidence type="ECO:0000256" key="1">
    <source>
        <dbReference type="ARBA" id="ARBA00001709"/>
    </source>
</evidence>
<name>A0ABS9YX38_9MYCO</name>
<dbReference type="CDD" id="cd06558">
    <property type="entry name" value="crotonase-like"/>
    <property type="match status" value="1"/>
</dbReference>
<dbReference type="Gene3D" id="3.90.226.10">
    <property type="entry name" value="2-enoyl-CoA Hydratase, Chain A, domain 1"/>
    <property type="match status" value="1"/>
</dbReference>
<dbReference type="EC" id="3.1.2.4" evidence="2"/>
<dbReference type="EMBL" id="JAIVFL010000001">
    <property type="protein sequence ID" value="MCI4675820.1"/>
    <property type="molecule type" value="Genomic_DNA"/>
</dbReference>
<dbReference type="NCBIfam" id="NF004127">
    <property type="entry name" value="PRK05617.1"/>
    <property type="match status" value="1"/>
</dbReference>
<evidence type="ECO:0000313" key="6">
    <source>
        <dbReference type="Proteomes" id="UP001139068"/>
    </source>
</evidence>
<evidence type="ECO:0000256" key="2">
    <source>
        <dbReference type="ARBA" id="ARBA00011915"/>
    </source>
</evidence>
<gene>
    <name evidence="5" type="ORF">K9U37_13405</name>
</gene>
<dbReference type="InterPro" id="IPR029045">
    <property type="entry name" value="ClpP/crotonase-like_dom_sf"/>
</dbReference>
<dbReference type="PANTHER" id="PTHR43176:SF3">
    <property type="entry name" value="3-HYDROXYISOBUTYRYL-COA HYDROLASE, MITOCHONDRIAL"/>
    <property type="match status" value="1"/>
</dbReference>